<organism evidence="2">
    <name type="scientific">Tanacetum cinerariifolium</name>
    <name type="common">Dalmatian daisy</name>
    <name type="synonym">Chrysanthemum cinerariifolium</name>
    <dbReference type="NCBI Taxonomy" id="118510"/>
    <lineage>
        <taxon>Eukaryota</taxon>
        <taxon>Viridiplantae</taxon>
        <taxon>Streptophyta</taxon>
        <taxon>Embryophyta</taxon>
        <taxon>Tracheophyta</taxon>
        <taxon>Spermatophyta</taxon>
        <taxon>Magnoliopsida</taxon>
        <taxon>eudicotyledons</taxon>
        <taxon>Gunneridae</taxon>
        <taxon>Pentapetalae</taxon>
        <taxon>asterids</taxon>
        <taxon>campanulids</taxon>
        <taxon>Asterales</taxon>
        <taxon>Asteraceae</taxon>
        <taxon>Asteroideae</taxon>
        <taxon>Anthemideae</taxon>
        <taxon>Anthemidinae</taxon>
        <taxon>Tanacetum</taxon>
    </lineage>
</organism>
<dbReference type="AlphaFoldDB" id="A0A6L2L2J2"/>
<proteinExistence type="predicted"/>
<evidence type="ECO:0000256" key="1">
    <source>
        <dbReference type="SAM" id="MobiDB-lite"/>
    </source>
</evidence>
<feature type="compositionally biased region" description="Low complexity" evidence="1">
    <location>
        <begin position="21"/>
        <end position="32"/>
    </location>
</feature>
<name>A0A6L2L2J2_TANCI</name>
<reference evidence="2" key="1">
    <citation type="journal article" date="2019" name="Sci. Rep.">
        <title>Draft genome of Tanacetum cinerariifolium, the natural source of mosquito coil.</title>
        <authorList>
            <person name="Yamashiro T."/>
            <person name="Shiraishi A."/>
            <person name="Satake H."/>
            <person name="Nakayama K."/>
        </authorList>
    </citation>
    <scope>NUCLEOTIDE SEQUENCE</scope>
</reference>
<feature type="region of interest" description="Disordered" evidence="1">
    <location>
        <begin position="130"/>
        <end position="193"/>
    </location>
</feature>
<accession>A0A6L2L2J2</accession>
<feature type="region of interest" description="Disordered" evidence="1">
    <location>
        <begin position="19"/>
        <end position="38"/>
    </location>
</feature>
<evidence type="ECO:0000313" key="2">
    <source>
        <dbReference type="EMBL" id="GEU54374.1"/>
    </source>
</evidence>
<protein>
    <submittedName>
        <fullName evidence="2">Uncharacterized protein</fullName>
    </submittedName>
</protein>
<gene>
    <name evidence="2" type="ORF">Tci_026352</name>
</gene>
<sequence>MNDDRLVCERHEVDYIKSEGYQNQNSHNSYSHQSHHDLDDSKKLLTELNNDVKNDLKDFKRCIRSMRTNYDKLYEKEPQPITDLEKLITKFSDSQRVTSMFFKTNVNAMIPKMNQNEKNFQTKFKNKERKMDEWEKSHNVSLEKTDRTNPLPLQAQAEQVNAVFTESGKSNDYPKIQKDPPPPIIVNNKVEKD</sequence>
<comment type="caution">
    <text evidence="2">The sequence shown here is derived from an EMBL/GenBank/DDBJ whole genome shotgun (WGS) entry which is preliminary data.</text>
</comment>
<feature type="compositionally biased region" description="Basic and acidic residues" evidence="1">
    <location>
        <begin position="130"/>
        <end position="147"/>
    </location>
</feature>
<feature type="compositionally biased region" description="Polar residues" evidence="1">
    <location>
        <begin position="156"/>
        <end position="170"/>
    </location>
</feature>
<dbReference type="EMBL" id="BKCJ010003322">
    <property type="protein sequence ID" value="GEU54374.1"/>
    <property type="molecule type" value="Genomic_DNA"/>
</dbReference>